<feature type="domain" description="RING-type" evidence="5">
    <location>
        <begin position="28"/>
        <end position="71"/>
    </location>
</feature>
<evidence type="ECO:0000256" key="2">
    <source>
        <dbReference type="ARBA" id="ARBA00022771"/>
    </source>
</evidence>
<reference evidence="6 7" key="2">
    <citation type="submission" date="2018-11" db="EMBL/GenBank/DDBJ databases">
        <authorList>
            <consortium name="Pathogen Informatics"/>
        </authorList>
    </citation>
    <scope>NUCLEOTIDE SEQUENCE [LARGE SCALE GENOMIC DNA]</scope>
</reference>
<dbReference type="OrthoDB" id="252722at2759"/>
<keyword evidence="2 4" id="KW-0863">Zinc-finger</keyword>
<accession>A0A0R3X182</accession>
<dbReference type="WBParaSite" id="TTAC_0000694001-mRNA-1">
    <property type="protein sequence ID" value="TTAC_0000694001-mRNA-1"/>
    <property type="gene ID" value="TTAC_0000694001"/>
</dbReference>
<keyword evidence="3" id="KW-0862">Zinc</keyword>
<organism evidence="8">
    <name type="scientific">Hydatigena taeniaeformis</name>
    <name type="common">Feline tapeworm</name>
    <name type="synonym">Taenia taeniaeformis</name>
    <dbReference type="NCBI Taxonomy" id="6205"/>
    <lineage>
        <taxon>Eukaryota</taxon>
        <taxon>Metazoa</taxon>
        <taxon>Spiralia</taxon>
        <taxon>Lophotrochozoa</taxon>
        <taxon>Platyhelminthes</taxon>
        <taxon>Cestoda</taxon>
        <taxon>Eucestoda</taxon>
        <taxon>Cyclophyllidea</taxon>
        <taxon>Taeniidae</taxon>
        <taxon>Hydatigera</taxon>
    </lineage>
</organism>
<sequence>MIFTLMSSRLVETMMINVEDFSESFLTCGTCLSGYDSAAHSAKLLPCSHTVCRTCLERILETQTMRCPICRETILVPRGSGGAATFPPAFIVNQLLDLMASQRRDRVPKCRRHPNQELLFCETCDVIFCPDCRGGSTRSESLLSPFHVGVIRLPNGEVRKYKGEQVCSIMSLLVIPRERLYHEDKSMRTLNTLKRQGLTNDDRFFGSLPLLTSTFCARRVKWLPHLNCH</sequence>
<evidence type="ECO:0000313" key="7">
    <source>
        <dbReference type="Proteomes" id="UP000274429"/>
    </source>
</evidence>
<dbReference type="PANTHER" id="PTHR25464:SF2">
    <property type="entry name" value="RING-TYPE DOMAIN-CONTAINING PROTEIN"/>
    <property type="match status" value="1"/>
</dbReference>
<reference evidence="8" key="1">
    <citation type="submission" date="2017-02" db="UniProtKB">
        <authorList>
            <consortium name="WormBaseParasite"/>
        </authorList>
    </citation>
    <scope>IDENTIFICATION</scope>
</reference>
<dbReference type="InterPro" id="IPR001841">
    <property type="entry name" value="Znf_RING"/>
</dbReference>
<dbReference type="PROSITE" id="PS00518">
    <property type="entry name" value="ZF_RING_1"/>
    <property type="match status" value="1"/>
</dbReference>
<dbReference type="PROSITE" id="PS50089">
    <property type="entry name" value="ZF_RING_2"/>
    <property type="match status" value="1"/>
</dbReference>
<evidence type="ECO:0000259" key="5">
    <source>
        <dbReference type="PROSITE" id="PS50089"/>
    </source>
</evidence>
<dbReference type="PANTHER" id="PTHR25464">
    <property type="entry name" value="TRIPARTITE MOTIF-CONTAINING PROTEIN 2-LIKE PROTEIN"/>
    <property type="match status" value="1"/>
</dbReference>
<proteinExistence type="predicted"/>
<keyword evidence="7" id="KW-1185">Reference proteome</keyword>
<evidence type="ECO:0000256" key="1">
    <source>
        <dbReference type="ARBA" id="ARBA00022723"/>
    </source>
</evidence>
<dbReference type="CDD" id="cd16579">
    <property type="entry name" value="RING-HC_PML_C-V"/>
    <property type="match status" value="1"/>
</dbReference>
<dbReference type="STRING" id="6205.A0A0R3X182"/>
<evidence type="ECO:0000256" key="3">
    <source>
        <dbReference type="ARBA" id="ARBA00022833"/>
    </source>
</evidence>
<keyword evidence="1" id="KW-0479">Metal-binding</keyword>
<dbReference type="Pfam" id="PF13639">
    <property type="entry name" value="zf-RING_2"/>
    <property type="match status" value="1"/>
</dbReference>
<dbReference type="GO" id="GO:0008270">
    <property type="term" value="F:zinc ion binding"/>
    <property type="evidence" value="ECO:0007669"/>
    <property type="project" value="UniProtKB-KW"/>
</dbReference>
<dbReference type="SMART" id="SM00184">
    <property type="entry name" value="RING"/>
    <property type="match status" value="1"/>
</dbReference>
<name>A0A0R3X182_HYDTA</name>
<dbReference type="Gene3D" id="3.30.160.60">
    <property type="entry name" value="Classic Zinc Finger"/>
    <property type="match status" value="1"/>
</dbReference>
<dbReference type="SUPFAM" id="SSF57850">
    <property type="entry name" value="RING/U-box"/>
    <property type="match status" value="1"/>
</dbReference>
<dbReference type="InterPro" id="IPR013083">
    <property type="entry name" value="Znf_RING/FYVE/PHD"/>
</dbReference>
<dbReference type="InterPro" id="IPR017907">
    <property type="entry name" value="Znf_RING_CS"/>
</dbReference>
<dbReference type="SUPFAM" id="SSF57845">
    <property type="entry name" value="B-box zinc-binding domain"/>
    <property type="match status" value="1"/>
</dbReference>
<dbReference type="Proteomes" id="UP000274429">
    <property type="component" value="Unassembled WGS sequence"/>
</dbReference>
<protein>
    <submittedName>
        <fullName evidence="8">RING-type domain-containing protein</fullName>
    </submittedName>
</protein>
<dbReference type="Gene3D" id="3.30.40.10">
    <property type="entry name" value="Zinc/RING finger domain, C3HC4 (zinc finger)"/>
    <property type="match status" value="1"/>
</dbReference>
<dbReference type="AlphaFoldDB" id="A0A0R3X182"/>
<evidence type="ECO:0000256" key="4">
    <source>
        <dbReference type="PROSITE-ProRule" id="PRU00175"/>
    </source>
</evidence>
<evidence type="ECO:0000313" key="6">
    <source>
        <dbReference type="EMBL" id="VDM31209.1"/>
    </source>
</evidence>
<dbReference type="EMBL" id="UYWX01020332">
    <property type="protein sequence ID" value="VDM31209.1"/>
    <property type="molecule type" value="Genomic_DNA"/>
</dbReference>
<evidence type="ECO:0000313" key="8">
    <source>
        <dbReference type="WBParaSite" id="TTAC_0000694001-mRNA-1"/>
    </source>
</evidence>
<gene>
    <name evidence="6" type="ORF">TTAC_LOCUS6925</name>
</gene>